<protein>
    <submittedName>
        <fullName evidence="2">Lipase</fullName>
    </submittedName>
</protein>
<dbReference type="InterPro" id="IPR002921">
    <property type="entry name" value="Fungal_lipase-type"/>
</dbReference>
<evidence type="ECO:0000313" key="2">
    <source>
        <dbReference type="EMBL" id="PQA53015.1"/>
    </source>
</evidence>
<comment type="caution">
    <text evidence="2">The sequence shown here is derived from an EMBL/GenBank/DDBJ whole genome shotgun (WGS) entry which is preliminary data.</text>
</comment>
<dbReference type="InterPro" id="IPR029058">
    <property type="entry name" value="AB_hydrolase_fold"/>
</dbReference>
<dbReference type="OrthoDB" id="927373at2"/>
<dbReference type="GO" id="GO:0006629">
    <property type="term" value="P:lipid metabolic process"/>
    <property type="evidence" value="ECO:0007669"/>
    <property type="project" value="InterPro"/>
</dbReference>
<sequence length="363" mass="41902">MKPYVLFILLLCSFSDSVSQHLKAGFDSNEYRDMLGLFMQQVDTAKSDLIPIPTQYKRLYRSPEYELKNLWELWQRTDGVAVICIRGTVQATPSWLENFYAAMVPATGELDLGSGRTFRYQLAQDSKATVHVGWTLGLADLAPTIVEKVRELYGKGTREFLIMGHSQGGALAYLTRSYLADLVRRQELPGDLVFKTYCSAAPKPGNLYYAYDYEFLTRDGWSHTVLNAADWVPETPFSIQTLRDFNPVNPFKDVKPALKKQPFLIRIFARRIYNRMDRATRTAEKRFRKTLGKMVYSQVKKYKPNLPQPTYAAVNNYMRAGSPIILQPNDAYRKRFPEDGKNVFVHHLLTPYYFLVDTYYPKK</sequence>
<reference evidence="3" key="1">
    <citation type="submission" date="2018-02" db="EMBL/GenBank/DDBJ databases">
        <title>Genome sequencing of Solimonas sp. HR-BB.</title>
        <authorList>
            <person name="Lee Y."/>
            <person name="Jeon C.O."/>
        </authorList>
    </citation>
    <scope>NUCLEOTIDE SEQUENCE [LARGE SCALE GENOMIC DNA]</scope>
    <source>
        <strain evidence="3">HR-U</strain>
    </source>
</reference>
<dbReference type="RefSeq" id="WP_104716169.1">
    <property type="nucleotide sequence ID" value="NZ_PTRA01000011.1"/>
</dbReference>
<gene>
    <name evidence="2" type="ORF">C5O19_25340</name>
</gene>
<evidence type="ECO:0000313" key="3">
    <source>
        <dbReference type="Proteomes" id="UP000239590"/>
    </source>
</evidence>
<dbReference type="EMBL" id="PTRA01000011">
    <property type="protein sequence ID" value="PQA53015.1"/>
    <property type="molecule type" value="Genomic_DNA"/>
</dbReference>
<dbReference type="Proteomes" id="UP000239590">
    <property type="component" value="Unassembled WGS sequence"/>
</dbReference>
<dbReference type="AlphaFoldDB" id="A0A2S7IEN2"/>
<feature type="domain" description="Fungal lipase-type" evidence="1">
    <location>
        <begin position="82"/>
        <end position="237"/>
    </location>
</feature>
<dbReference type="SUPFAM" id="SSF53474">
    <property type="entry name" value="alpha/beta-Hydrolases"/>
    <property type="match status" value="1"/>
</dbReference>
<keyword evidence="3" id="KW-1185">Reference proteome</keyword>
<evidence type="ECO:0000259" key="1">
    <source>
        <dbReference type="Pfam" id="PF01764"/>
    </source>
</evidence>
<organism evidence="2 3">
    <name type="scientific">Siphonobacter curvatus</name>
    <dbReference type="NCBI Taxonomy" id="2094562"/>
    <lineage>
        <taxon>Bacteria</taxon>
        <taxon>Pseudomonadati</taxon>
        <taxon>Bacteroidota</taxon>
        <taxon>Cytophagia</taxon>
        <taxon>Cytophagales</taxon>
        <taxon>Cytophagaceae</taxon>
        <taxon>Siphonobacter</taxon>
    </lineage>
</organism>
<dbReference type="Gene3D" id="3.40.50.1820">
    <property type="entry name" value="alpha/beta hydrolase"/>
    <property type="match status" value="1"/>
</dbReference>
<accession>A0A2S7IEN2</accession>
<dbReference type="Pfam" id="PF01764">
    <property type="entry name" value="Lipase_3"/>
    <property type="match status" value="1"/>
</dbReference>
<proteinExistence type="predicted"/>
<name>A0A2S7IEN2_9BACT</name>